<keyword evidence="4" id="KW-0808">Transferase</keyword>
<dbReference type="InterPro" id="IPR014816">
    <property type="entry name" value="tRNA_MeTrfase_Gcd14"/>
</dbReference>
<evidence type="ECO:0000313" key="9">
    <source>
        <dbReference type="EMBL" id="KAF2205908.1"/>
    </source>
</evidence>
<accession>A0A9P4JUA2</accession>
<dbReference type="GO" id="GO:0160107">
    <property type="term" value="F:tRNA (adenine(58)-N1)-methyltransferase activity"/>
    <property type="evidence" value="ECO:0007669"/>
    <property type="project" value="UniProtKB-EC"/>
</dbReference>
<dbReference type="GO" id="GO:0031515">
    <property type="term" value="C:tRNA (m1A) methyltransferase complex"/>
    <property type="evidence" value="ECO:0007669"/>
    <property type="project" value="InterPro"/>
</dbReference>
<dbReference type="EMBL" id="ML993848">
    <property type="protein sequence ID" value="KAF2205908.1"/>
    <property type="molecule type" value="Genomic_DNA"/>
</dbReference>
<evidence type="ECO:0000256" key="3">
    <source>
        <dbReference type="ARBA" id="ARBA00022603"/>
    </source>
</evidence>
<organism evidence="9 10">
    <name type="scientific">Delitschia confertaspora ATCC 74209</name>
    <dbReference type="NCBI Taxonomy" id="1513339"/>
    <lineage>
        <taxon>Eukaryota</taxon>
        <taxon>Fungi</taxon>
        <taxon>Dikarya</taxon>
        <taxon>Ascomycota</taxon>
        <taxon>Pezizomycotina</taxon>
        <taxon>Dothideomycetes</taxon>
        <taxon>Pleosporomycetidae</taxon>
        <taxon>Pleosporales</taxon>
        <taxon>Delitschiaceae</taxon>
        <taxon>Delitschia</taxon>
    </lineage>
</organism>
<feature type="region of interest" description="Disordered" evidence="8">
    <location>
        <begin position="164"/>
        <end position="195"/>
    </location>
</feature>
<dbReference type="Gene3D" id="3.10.330.20">
    <property type="match status" value="1"/>
</dbReference>
<dbReference type="PROSITE" id="PS51620">
    <property type="entry name" value="SAM_TRM61"/>
    <property type="match status" value="1"/>
</dbReference>
<evidence type="ECO:0000256" key="5">
    <source>
        <dbReference type="ARBA" id="ARBA00022691"/>
    </source>
</evidence>
<keyword evidence="6" id="KW-0819">tRNA processing</keyword>
<evidence type="ECO:0000256" key="8">
    <source>
        <dbReference type="SAM" id="MobiDB-lite"/>
    </source>
</evidence>
<dbReference type="AlphaFoldDB" id="A0A9P4JUA2"/>
<dbReference type="OrthoDB" id="5585464at2759"/>
<dbReference type="InterPro" id="IPR029063">
    <property type="entry name" value="SAM-dependent_MTases_sf"/>
</dbReference>
<dbReference type="EC" id="2.1.1.220" evidence="1"/>
<reference evidence="9" key="1">
    <citation type="journal article" date="2020" name="Stud. Mycol.">
        <title>101 Dothideomycetes genomes: a test case for predicting lifestyles and emergence of pathogens.</title>
        <authorList>
            <person name="Haridas S."/>
            <person name="Albert R."/>
            <person name="Binder M."/>
            <person name="Bloem J."/>
            <person name="Labutti K."/>
            <person name="Salamov A."/>
            <person name="Andreopoulos B."/>
            <person name="Baker S."/>
            <person name="Barry K."/>
            <person name="Bills G."/>
            <person name="Bluhm B."/>
            <person name="Cannon C."/>
            <person name="Castanera R."/>
            <person name="Culley D."/>
            <person name="Daum C."/>
            <person name="Ezra D."/>
            <person name="Gonzalez J."/>
            <person name="Henrissat B."/>
            <person name="Kuo A."/>
            <person name="Liang C."/>
            <person name="Lipzen A."/>
            <person name="Lutzoni F."/>
            <person name="Magnuson J."/>
            <person name="Mondo S."/>
            <person name="Nolan M."/>
            <person name="Ohm R."/>
            <person name="Pangilinan J."/>
            <person name="Park H.-J."/>
            <person name="Ramirez L."/>
            <person name="Alfaro M."/>
            <person name="Sun H."/>
            <person name="Tritt A."/>
            <person name="Yoshinaga Y."/>
            <person name="Zwiers L.-H."/>
            <person name="Turgeon B."/>
            <person name="Goodwin S."/>
            <person name="Spatafora J."/>
            <person name="Crous P."/>
            <person name="Grigoriev I."/>
        </authorList>
    </citation>
    <scope>NUCLEOTIDE SEQUENCE</scope>
    <source>
        <strain evidence="9">ATCC 74209</strain>
    </source>
</reference>
<dbReference type="Gene3D" id="3.40.50.150">
    <property type="entry name" value="Vaccinia Virus protein VP39"/>
    <property type="match status" value="1"/>
</dbReference>
<dbReference type="FunFam" id="3.10.330.20:FF:000003">
    <property type="entry name" value="tRNA (Adenine(58)-N(1))-methyltransferase, mitochondrial isoform X1"/>
    <property type="match status" value="1"/>
</dbReference>
<comment type="caution">
    <text evidence="9">The sequence shown here is derived from an EMBL/GenBank/DDBJ whole genome shotgun (WGS) entry which is preliminary data.</text>
</comment>
<feature type="compositionally biased region" description="Basic and acidic residues" evidence="8">
    <location>
        <begin position="369"/>
        <end position="387"/>
    </location>
</feature>
<dbReference type="GO" id="GO:0030488">
    <property type="term" value="P:tRNA methylation"/>
    <property type="evidence" value="ECO:0007669"/>
    <property type="project" value="InterPro"/>
</dbReference>
<proteinExistence type="predicted"/>
<evidence type="ECO:0000256" key="7">
    <source>
        <dbReference type="ARBA" id="ARBA00033309"/>
    </source>
</evidence>
<evidence type="ECO:0000313" key="10">
    <source>
        <dbReference type="Proteomes" id="UP000799536"/>
    </source>
</evidence>
<protein>
    <recommendedName>
        <fullName evidence="2">tRNA (adenine(58)-N(1))-methyltransferase catalytic subunit TRM61</fullName>
        <ecNumber evidence="1">2.1.1.220</ecNumber>
    </recommendedName>
    <alternativeName>
        <fullName evidence="7">tRNA(m1A58)-methyltransferase subunit TRM61</fullName>
    </alternativeName>
</protein>
<dbReference type="PANTHER" id="PTHR12133:SF1">
    <property type="entry name" value="TRNA (ADENINE(58)-N(1))-METHYLTRANSFERASE, MITOCHONDRIAL"/>
    <property type="match status" value="1"/>
</dbReference>
<gene>
    <name evidence="9" type="ORF">GQ43DRAFT_406556</name>
</gene>
<evidence type="ECO:0000256" key="2">
    <source>
        <dbReference type="ARBA" id="ARBA00015963"/>
    </source>
</evidence>
<dbReference type="SUPFAM" id="SSF53335">
    <property type="entry name" value="S-adenosyl-L-methionine-dependent methyltransferases"/>
    <property type="match status" value="1"/>
</dbReference>
<dbReference type="GO" id="GO:0005739">
    <property type="term" value="C:mitochondrion"/>
    <property type="evidence" value="ECO:0007669"/>
    <property type="project" value="TreeGrafter"/>
</dbReference>
<dbReference type="PANTHER" id="PTHR12133">
    <property type="entry name" value="TRNA (ADENINE(58)-N(1))-METHYLTRANSFERASE"/>
    <property type="match status" value="1"/>
</dbReference>
<keyword evidence="5" id="KW-0949">S-adenosyl-L-methionine</keyword>
<evidence type="ECO:0000256" key="4">
    <source>
        <dbReference type="ARBA" id="ARBA00022679"/>
    </source>
</evidence>
<dbReference type="Proteomes" id="UP000799536">
    <property type="component" value="Unassembled WGS sequence"/>
</dbReference>
<keyword evidence="10" id="KW-1185">Reference proteome</keyword>
<evidence type="ECO:0000256" key="1">
    <source>
        <dbReference type="ARBA" id="ARBA00012796"/>
    </source>
</evidence>
<feature type="region of interest" description="Disordered" evidence="8">
    <location>
        <begin position="352"/>
        <end position="387"/>
    </location>
</feature>
<evidence type="ECO:0000256" key="6">
    <source>
        <dbReference type="ARBA" id="ARBA00022694"/>
    </source>
</evidence>
<name>A0A9P4JUA2_9PLEO</name>
<keyword evidence="3 9" id="KW-0489">Methyltransferase</keyword>
<sequence length="426" mass="47629">MRSSLLSSRAIFQPSFLCSRRHFTSTTNLSRVYQEGDIVLLRAKRDRSHDGILVKLRTSKEFVTHFGKVSHAEIIGKSTRQVIRTSKGHDYRIHEPTLAEYVRLSPRLVTPVYPNDANIIVSLLDIHVDAPTPGVWDNQPPLEILEAGTGHGALTLHLSRAIHAANPPRPVPPQTTSPRSSETTQTEPDEDPVYQGETISDLYQANLETWKSQRRAILHTVDASSKYSKHAQRVVQFYRRGMYAGNVDFHVGDVSAWISSQFSSRNTTHPFLNHVILDMPNANLHVANVAKALKVDGLLAVFNPSITQIAEIVELVREERLPFVLDQVVELGSEGVRRWDVRSVVPRGGEVEEALEEGQASVSNIENAKSAEEGQAARDQELAEESVKRDEERTFMVCRPKVGERVVGGGFLGLWRRMEPPEGYEG</sequence>